<dbReference type="EMBL" id="PYDT01000889">
    <property type="protein sequence ID" value="THU42647.1"/>
    <property type="molecule type" value="Genomic_DNA"/>
</dbReference>
<protein>
    <recommendedName>
        <fullName evidence="4">photosystem I</fullName>
        <ecNumber evidence="4">1.97.1.12</ecNumber>
    </recommendedName>
</protein>
<evidence type="ECO:0000256" key="18">
    <source>
        <dbReference type="ARBA" id="ARBA00023014"/>
    </source>
</evidence>
<keyword evidence="11" id="KW-0603">Photosystem I</keyword>
<feature type="transmembrane region" description="Helical" evidence="22">
    <location>
        <begin position="350"/>
        <end position="369"/>
    </location>
</feature>
<evidence type="ECO:0000256" key="13">
    <source>
        <dbReference type="ARBA" id="ARBA00022982"/>
    </source>
</evidence>
<keyword evidence="5" id="KW-0813">Transport</keyword>
<dbReference type="PANTHER" id="PTHR30128">
    <property type="entry name" value="OUTER MEMBRANE PROTEIN, OMPA-RELATED"/>
    <property type="match status" value="1"/>
</dbReference>
<evidence type="ECO:0000256" key="4">
    <source>
        <dbReference type="ARBA" id="ARBA00013197"/>
    </source>
</evidence>
<evidence type="ECO:0000256" key="2">
    <source>
        <dbReference type="ARBA" id="ARBA00004141"/>
    </source>
</evidence>
<evidence type="ECO:0000313" key="47">
    <source>
        <dbReference type="Proteomes" id="UP000317650"/>
    </source>
</evidence>
<evidence type="ECO:0000256" key="6">
    <source>
        <dbReference type="ARBA" id="ARBA00022485"/>
    </source>
</evidence>
<evidence type="ECO:0000313" key="46">
    <source>
        <dbReference type="EMBL" id="THU43727.1"/>
    </source>
</evidence>
<sequence>MIIRSPEPEVKIVVDRDPIKTSFEEWARPGHFSRTIAKGPDTTTWIWNLHADAHDFDSHTSDLEEISRKVFSAHFGQLSIIFLWLSGMYFHGARFSNYEAWLSDPTHIAPSAQVVWPIVGQEILNGDVGGGFRGIQITSGFFQIWRASGITSELQLYCTAIGALVFASLMLFAGWFHYHKAAPKLAWFQDVESMLNHHLAGLLGLGSLSWAGHQIHVSLPINQFLDAGVDPKEIPLPHEFILNRDLLAQLYPSFAEGATPFFTLNWSKYAEFLTFRGGLDPITGGLWLTDIAHHHLAIAILFLIAGHMYRTNWGIGHGIKDILEAHKGPFTGQGHKGLYEILTTSWHAQLSLNLAMLGSLTIIVAHHMYSMPPYPYLAIDYGRPQDMFSDTAIQLQPIFAQWVQNTHALAPGITAPGATASTSLTWGGGELVAVGGKVALLPIPLGTADFLVHHIHAFTIHVTVLILLKGVLFARSSRLIPDKANLGFRFPCDGPGRGGTCQVSAWDHVFLGLFWMYNAISVVIFHFSWKMQSDVWGTISDQGVVTHITGGNFAQSSITINGWLRDFLWAQASQVIQSYGSSLSAYGLFFLGAHFVWAFSLMFLFSGRGYWQELIESIVWAHNKLKVAPATQPRALSIVQGRAVGVTHYLLGGIATTWAFFLARIIAVG</sequence>
<dbReference type="EMBL" id="PYDT01000118">
    <property type="protein sequence ID" value="THU43351.1"/>
    <property type="molecule type" value="Genomic_DNA"/>
</dbReference>
<evidence type="ECO:0000313" key="42">
    <source>
        <dbReference type="EMBL" id="THU43451.1"/>
    </source>
</evidence>
<evidence type="ECO:0000256" key="11">
    <source>
        <dbReference type="ARBA" id="ARBA00022836"/>
    </source>
</evidence>
<dbReference type="EMBL" id="PYDT01001761">
    <property type="protein sequence ID" value="THU42372.1"/>
    <property type="molecule type" value="Genomic_DNA"/>
</dbReference>
<keyword evidence="14 22" id="KW-1133">Transmembrane helix</keyword>
<dbReference type="EMBL" id="PYDT01002192">
    <property type="protein sequence ID" value="THU42202.1"/>
    <property type="molecule type" value="Genomic_DNA"/>
</dbReference>
<evidence type="ECO:0000256" key="17">
    <source>
        <dbReference type="ARBA" id="ARBA00023004"/>
    </source>
</evidence>
<evidence type="ECO:0000256" key="15">
    <source>
        <dbReference type="ARBA" id="ARBA00022991"/>
    </source>
</evidence>
<keyword evidence="12" id="KW-0460">Magnesium</keyword>
<evidence type="ECO:0000256" key="12">
    <source>
        <dbReference type="ARBA" id="ARBA00022842"/>
    </source>
</evidence>
<dbReference type="GO" id="GO:0009535">
    <property type="term" value="C:chloroplast thylakoid membrane"/>
    <property type="evidence" value="ECO:0007669"/>
    <property type="project" value="TreeGrafter"/>
</dbReference>
<comment type="subunit">
    <text evidence="20">The PsaA/B heterodimer binds the P700 chlorophyll special pair and subsequent electron acceptors. PSI consists of a core antenna complex that captures photons, and an electron transfer chain that converts photonic excitation into a charge separation. The eukaryotic PSI reaction center is composed of at least 11 subunits.</text>
</comment>
<evidence type="ECO:0000256" key="9">
    <source>
        <dbReference type="ARBA" id="ARBA00022692"/>
    </source>
</evidence>
<evidence type="ECO:0000313" key="32">
    <source>
        <dbReference type="EMBL" id="THU42647.1"/>
    </source>
</evidence>
<dbReference type="EMBL" id="PYDT01002209">
    <property type="protein sequence ID" value="THU42194.1"/>
    <property type="molecule type" value="Genomic_DNA"/>
</dbReference>
<comment type="function">
    <text evidence="1">PsaA and PsaB bind P700, the primary electron donor of photosystem I (PSI), as well as the electron acceptors A0, A1 and FX. PSI is a plastocyanin-ferredoxin oxidoreductase, converting photonic excitation into a charge separation, which transfers an electron from the donor P700 chlorophyll pair to the spectroscopically characterized acceptors A0, A1, FX, FA and FB in turn. Oxidized P700 is reduced on the lumenal side of the thylakoid membrane by plastocyanin.</text>
</comment>
<dbReference type="STRING" id="52838.A0A4S8I6X0"/>
<keyword evidence="18" id="KW-0411">Iron-sulfur</keyword>
<evidence type="ECO:0000313" key="41">
    <source>
        <dbReference type="EMBL" id="THU43432.1"/>
    </source>
</evidence>
<dbReference type="EMBL" id="PYDT01000014">
    <property type="protein sequence ID" value="THU43727.1"/>
    <property type="molecule type" value="Genomic_DNA"/>
</dbReference>
<evidence type="ECO:0000313" key="26">
    <source>
        <dbReference type="EMBL" id="THU42202.1"/>
    </source>
</evidence>
<keyword evidence="7" id="KW-0148">Chlorophyll</keyword>
<dbReference type="EMBL" id="PYDT01002540">
    <property type="protein sequence ID" value="THU42109.1"/>
    <property type="molecule type" value="Genomic_DNA"/>
</dbReference>
<evidence type="ECO:0000313" key="34">
    <source>
        <dbReference type="EMBL" id="THU42989.1"/>
    </source>
</evidence>
<dbReference type="EMBL" id="PYDT01000096">
    <property type="protein sequence ID" value="THU43471.1"/>
    <property type="molecule type" value="Genomic_DNA"/>
</dbReference>
<organism evidence="45 47">
    <name type="scientific">Musa balbisiana</name>
    <name type="common">Banana</name>
    <dbReference type="NCBI Taxonomy" id="52838"/>
    <lineage>
        <taxon>Eukaryota</taxon>
        <taxon>Viridiplantae</taxon>
        <taxon>Streptophyta</taxon>
        <taxon>Embryophyta</taxon>
        <taxon>Tracheophyta</taxon>
        <taxon>Spermatophyta</taxon>
        <taxon>Magnoliopsida</taxon>
        <taxon>Liliopsida</taxon>
        <taxon>Zingiberales</taxon>
        <taxon>Musaceae</taxon>
        <taxon>Musa</taxon>
    </lineage>
</organism>
<dbReference type="GO" id="GO:0016491">
    <property type="term" value="F:oxidoreductase activity"/>
    <property type="evidence" value="ECO:0007669"/>
    <property type="project" value="UniProtKB-KW"/>
</dbReference>
<evidence type="ECO:0000256" key="7">
    <source>
        <dbReference type="ARBA" id="ARBA00022494"/>
    </source>
</evidence>
<evidence type="ECO:0000313" key="31">
    <source>
        <dbReference type="EMBL" id="THU42388.1"/>
    </source>
</evidence>
<name>A0A4S8I6X0_MUSBA</name>
<dbReference type="EMBL" id="PYDT01000173">
    <property type="protein sequence ID" value="THU43176.1"/>
    <property type="molecule type" value="Genomic_DNA"/>
</dbReference>
<feature type="transmembrane region" description="Helical" evidence="22">
    <location>
        <begin position="154"/>
        <end position="176"/>
    </location>
</feature>
<evidence type="ECO:0000313" key="45">
    <source>
        <dbReference type="EMBL" id="THU43551.1"/>
    </source>
</evidence>
<dbReference type="GO" id="GO:0009522">
    <property type="term" value="C:photosystem I"/>
    <property type="evidence" value="ECO:0007669"/>
    <property type="project" value="UniProtKB-KW"/>
</dbReference>
<evidence type="ECO:0000313" key="35">
    <source>
        <dbReference type="EMBL" id="THU43004.1"/>
    </source>
</evidence>
<dbReference type="EMBL" id="PYDT01002506">
    <property type="protein sequence ID" value="THU42112.1"/>
    <property type="molecule type" value="Genomic_DNA"/>
</dbReference>
<comment type="subcellular location">
    <subcellularLocation>
        <location evidence="2">Membrane</location>
        <topology evidence="2">Multi-pass membrane protein</topology>
    </subcellularLocation>
</comment>
<evidence type="ECO:0000256" key="10">
    <source>
        <dbReference type="ARBA" id="ARBA00022723"/>
    </source>
</evidence>
<evidence type="ECO:0000313" key="29">
    <source>
        <dbReference type="EMBL" id="THU42343.1"/>
    </source>
</evidence>
<dbReference type="EMBL" id="PYDT01000104">
    <property type="protein sequence ID" value="THU43432.1"/>
    <property type="molecule type" value="Genomic_DNA"/>
</dbReference>
<keyword evidence="16" id="KW-0560">Oxidoreductase</keyword>
<evidence type="ECO:0000313" key="40">
    <source>
        <dbReference type="EMBL" id="THU43414.1"/>
    </source>
</evidence>
<dbReference type="EMBL" id="PYDT01001805">
    <property type="protein sequence ID" value="THU42343.1"/>
    <property type="molecule type" value="Genomic_DNA"/>
</dbReference>
<comment type="caution">
    <text evidence="45">The sequence shown here is derived from an EMBL/GenBank/DDBJ whole genome shotgun (WGS) entry which is preliminary data.</text>
</comment>
<proteinExistence type="inferred from homology"/>
<keyword evidence="17" id="KW-0408">Iron</keyword>
<keyword evidence="15" id="KW-0157">Chromophore</keyword>
<gene>
    <name evidence="40" type="ORF">C4D60_Mb00t01400</name>
    <name evidence="37" type="ORF">C4D60_Mb00t01500</name>
    <name evidence="36" type="ORF">C4D60_Mb00t01900</name>
    <name evidence="41" type="ORF">C4D60_Mb00t02580</name>
    <name evidence="43" type="ORF">C4D60_Mb00t04070</name>
    <name evidence="35" type="ORF">C4D60_Mb00t04520</name>
    <name evidence="38" type="ORF">C4D60_Mb00t04930</name>
    <name evidence="46" type="ORF">C4D60_Mb00t05860</name>
    <name evidence="39" type="ORF">C4D60_Mb00t06670</name>
    <name evidence="31" type="ORF">C4D60_Mb00t07920</name>
    <name evidence="30" type="ORF">C4D60_Mb00t08390</name>
    <name evidence="42" type="ORF">C4D60_Mb00t08550</name>
    <name evidence="44" type="ORF">C4D60_Mb00t09720</name>
    <name evidence="45" type="ORF">C4D60_Mb00t09780</name>
    <name evidence="27" type="ORF">C4D60_Mb00t10980</name>
    <name evidence="28" type="ORF">C4D60_Mb00t11130</name>
    <name evidence="32" type="ORF">C4D60_Mb00t11420</name>
    <name evidence="29" type="ORF">C4D60_Mb00t11970</name>
    <name evidence="23" type="ORF">C4D60_Mb00t12530</name>
    <name evidence="26" type="ORF">C4D60_Mb00t14050</name>
    <name evidence="33" type="ORF">C4D60_Mb00t14920</name>
    <name evidence="25" type="ORF">C4D60_Mb00t15030</name>
    <name evidence="34" type="ORF">C4D60_Mb00t15260</name>
    <name evidence="24" type="ORF">C4D60_Mb00t17000</name>
</gene>
<dbReference type="EMBL" id="PYDT01000215">
    <property type="protein sequence ID" value="THU43070.1"/>
    <property type="molecule type" value="Genomic_DNA"/>
</dbReference>
<dbReference type="InterPro" id="IPR020586">
    <property type="entry name" value="PSI_PsaA/B_CS"/>
</dbReference>
<dbReference type="EMBL" id="PYDT01000236">
    <property type="protein sequence ID" value="THU42989.1"/>
    <property type="molecule type" value="Genomic_DNA"/>
</dbReference>
<evidence type="ECO:0000313" key="24">
    <source>
        <dbReference type="EMBL" id="THU42112.1"/>
    </source>
</evidence>
<evidence type="ECO:0000313" key="30">
    <source>
        <dbReference type="EMBL" id="THU42372.1"/>
    </source>
</evidence>
<dbReference type="Pfam" id="PF00223">
    <property type="entry name" value="PsaA_PsaB"/>
    <property type="match status" value="1"/>
</dbReference>
<evidence type="ECO:0000313" key="28">
    <source>
        <dbReference type="EMBL" id="THU42341.1"/>
    </source>
</evidence>
<dbReference type="PRINTS" id="PR00257">
    <property type="entry name" value="PHOTSYSPSAAB"/>
</dbReference>
<dbReference type="Gene3D" id="1.20.1130.10">
    <property type="entry name" value="Photosystem I PsaA/PsaB"/>
    <property type="match status" value="2"/>
</dbReference>
<feature type="transmembrane region" description="Helical" evidence="22">
    <location>
        <begin position="450"/>
        <end position="468"/>
    </location>
</feature>
<reference evidence="45 47" key="1">
    <citation type="journal article" date="2019" name="Nat. Plants">
        <title>Genome sequencing of Musa balbisiana reveals subgenome evolution and function divergence in polyploid bananas.</title>
        <authorList>
            <person name="Yao X."/>
        </authorList>
    </citation>
    <scope>NUCLEOTIDE SEQUENCE [LARGE SCALE GENOMIC DNA]</scope>
    <source>
        <strain evidence="47">cv. DH-PKW</strain>
        <strain evidence="45">DH-PKW</strain>
        <tissue evidence="45">Leaves</tissue>
    </source>
</reference>
<dbReference type="EMBL" id="PYDT01000073">
    <property type="protein sequence ID" value="THU43517.1"/>
    <property type="molecule type" value="Genomic_DNA"/>
</dbReference>
<evidence type="ECO:0000256" key="16">
    <source>
        <dbReference type="ARBA" id="ARBA00023002"/>
    </source>
</evidence>
<evidence type="ECO:0000313" key="38">
    <source>
        <dbReference type="EMBL" id="THU43336.1"/>
    </source>
</evidence>
<dbReference type="EMBL" id="PYDT01000101">
    <property type="protein sequence ID" value="THU43451.1"/>
    <property type="molecule type" value="Genomic_DNA"/>
</dbReference>
<evidence type="ECO:0000313" key="44">
    <source>
        <dbReference type="EMBL" id="THU43517.1"/>
    </source>
</evidence>
<evidence type="ECO:0000313" key="27">
    <source>
        <dbReference type="EMBL" id="THU42286.1"/>
    </source>
</evidence>
<dbReference type="AlphaFoldDB" id="A0A4S8I6X0"/>
<dbReference type="EMBL" id="PYDT01000110">
    <property type="protein sequence ID" value="THU43414.1"/>
    <property type="molecule type" value="Genomic_DNA"/>
</dbReference>
<dbReference type="EMBL" id="PYDT01000120">
    <property type="protein sequence ID" value="THU43336.1"/>
    <property type="molecule type" value="Genomic_DNA"/>
</dbReference>
<dbReference type="GO" id="GO:0016168">
    <property type="term" value="F:chlorophyll binding"/>
    <property type="evidence" value="ECO:0007669"/>
    <property type="project" value="UniProtKB-KW"/>
</dbReference>
<evidence type="ECO:0000313" key="37">
    <source>
        <dbReference type="EMBL" id="THU43176.1"/>
    </source>
</evidence>
<dbReference type="InterPro" id="IPR001280">
    <property type="entry name" value="PSI_PsaA/B"/>
</dbReference>
<evidence type="ECO:0000256" key="22">
    <source>
        <dbReference type="SAM" id="Phobius"/>
    </source>
</evidence>
<evidence type="ECO:0000256" key="1">
    <source>
        <dbReference type="ARBA" id="ARBA00003162"/>
    </source>
</evidence>
<evidence type="ECO:0000256" key="14">
    <source>
        <dbReference type="ARBA" id="ARBA00022989"/>
    </source>
</evidence>
<dbReference type="EMBL" id="PYDT01000070">
    <property type="protein sequence ID" value="THU43551.1"/>
    <property type="molecule type" value="Genomic_DNA"/>
</dbReference>
<comment type="similarity">
    <text evidence="3">Belongs to the PsaA/PsaB family.</text>
</comment>
<dbReference type="PANTHER" id="PTHR30128:SF19">
    <property type="entry name" value="PHOTOSYSTEM I P700 CHLOROPHYLL A APOPROTEIN A1-RELATED"/>
    <property type="match status" value="1"/>
</dbReference>
<dbReference type="EMBL" id="PYDT01000233">
    <property type="protein sequence ID" value="THU43004.1"/>
    <property type="molecule type" value="Genomic_DNA"/>
</dbReference>
<dbReference type="EMBL" id="PYDT01001931">
    <property type="protein sequence ID" value="THU42286.1"/>
    <property type="molecule type" value="Genomic_DNA"/>
</dbReference>
<keyword evidence="6" id="KW-0004">4Fe-4S</keyword>
<feature type="transmembrane region" description="Helical" evidence="22">
    <location>
        <begin position="509"/>
        <end position="529"/>
    </location>
</feature>
<evidence type="ECO:0000256" key="3">
    <source>
        <dbReference type="ARBA" id="ARBA00010598"/>
    </source>
</evidence>
<evidence type="ECO:0000256" key="19">
    <source>
        <dbReference type="ARBA" id="ARBA00023136"/>
    </source>
</evidence>
<keyword evidence="19 22" id="KW-0472">Membrane</keyword>
<evidence type="ECO:0000256" key="8">
    <source>
        <dbReference type="ARBA" id="ARBA00022531"/>
    </source>
</evidence>
<keyword evidence="47" id="KW-1185">Reference proteome</keyword>
<dbReference type="InterPro" id="IPR036408">
    <property type="entry name" value="PSI_PsaA/B_sf"/>
</dbReference>
<keyword evidence="9 22" id="KW-0812">Transmembrane</keyword>
<evidence type="ECO:0000313" key="33">
    <source>
        <dbReference type="EMBL" id="THU42664.1"/>
    </source>
</evidence>
<dbReference type="EC" id="1.97.1.12" evidence="4"/>
<evidence type="ECO:0000313" key="23">
    <source>
        <dbReference type="EMBL" id="THU42109.1"/>
    </source>
</evidence>
<dbReference type="EMBL" id="PYDT01001727">
    <property type="protein sequence ID" value="THU42388.1"/>
    <property type="molecule type" value="Genomic_DNA"/>
</dbReference>
<dbReference type="Proteomes" id="UP000317650">
    <property type="component" value="Unassembled WGS sequence"/>
</dbReference>
<evidence type="ECO:0000313" key="25">
    <source>
        <dbReference type="EMBL" id="THU42194.1"/>
    </source>
</evidence>
<comment type="catalytic activity">
    <reaction evidence="21">
        <text>reduced [plastocyanin] + hnu + oxidized [2Fe-2S]-[ferredoxin] = oxidized [plastocyanin] + reduced [2Fe-2S]-[ferredoxin]</text>
        <dbReference type="Rhea" id="RHEA:30407"/>
        <dbReference type="Rhea" id="RHEA-COMP:10000"/>
        <dbReference type="Rhea" id="RHEA-COMP:10001"/>
        <dbReference type="Rhea" id="RHEA-COMP:10039"/>
        <dbReference type="Rhea" id="RHEA-COMP:10040"/>
        <dbReference type="ChEBI" id="CHEBI:29036"/>
        <dbReference type="ChEBI" id="CHEBI:30212"/>
        <dbReference type="ChEBI" id="CHEBI:33737"/>
        <dbReference type="ChEBI" id="CHEBI:33738"/>
        <dbReference type="ChEBI" id="CHEBI:49552"/>
        <dbReference type="EC" id="1.97.1.12"/>
    </reaction>
</comment>
<dbReference type="PROSITE" id="PS00419">
    <property type="entry name" value="PHOTOSYSTEM_I_PSAAB"/>
    <property type="match status" value="1"/>
</dbReference>
<dbReference type="EMBL" id="PYDT01000865">
    <property type="protein sequence ID" value="THU42664.1"/>
    <property type="molecule type" value="Genomic_DNA"/>
</dbReference>
<evidence type="ECO:0000313" key="43">
    <source>
        <dbReference type="EMBL" id="THU43471.1"/>
    </source>
</evidence>
<keyword evidence="10" id="KW-0479">Metal-binding</keyword>
<evidence type="ECO:0000313" key="36">
    <source>
        <dbReference type="EMBL" id="THU43070.1"/>
    </source>
</evidence>
<feature type="transmembrane region" description="Helical" evidence="22">
    <location>
        <begin position="649"/>
        <end position="667"/>
    </location>
</feature>
<keyword evidence="8" id="KW-0602">Photosynthesis</keyword>
<dbReference type="GO" id="GO:0046872">
    <property type="term" value="F:metal ion binding"/>
    <property type="evidence" value="ECO:0007669"/>
    <property type="project" value="UniProtKB-KW"/>
</dbReference>
<evidence type="ECO:0000256" key="21">
    <source>
        <dbReference type="ARBA" id="ARBA00048912"/>
    </source>
</evidence>
<dbReference type="GO" id="GO:0015979">
    <property type="term" value="P:photosynthesis"/>
    <property type="evidence" value="ECO:0007669"/>
    <property type="project" value="UniProtKB-KW"/>
</dbReference>
<feature type="transmembrane region" description="Helical" evidence="22">
    <location>
        <begin position="583"/>
        <end position="605"/>
    </location>
</feature>
<accession>A0A4S8I6X0</accession>
<dbReference type="EMBL" id="PYDT01001812">
    <property type="protein sequence ID" value="THU42341.1"/>
    <property type="molecule type" value="Genomic_DNA"/>
</dbReference>
<evidence type="ECO:0000313" key="39">
    <source>
        <dbReference type="EMBL" id="THU43351.1"/>
    </source>
</evidence>
<dbReference type="GO" id="GO:0051539">
    <property type="term" value="F:4 iron, 4 sulfur cluster binding"/>
    <property type="evidence" value="ECO:0007669"/>
    <property type="project" value="UniProtKB-KW"/>
</dbReference>
<evidence type="ECO:0000256" key="20">
    <source>
        <dbReference type="ARBA" id="ARBA00026002"/>
    </source>
</evidence>
<dbReference type="SUPFAM" id="SSF81558">
    <property type="entry name" value="Photosystem I subunits PsaA/PsaB"/>
    <property type="match status" value="1"/>
</dbReference>
<keyword evidence="13" id="KW-0249">Electron transport</keyword>
<evidence type="ECO:0000256" key="5">
    <source>
        <dbReference type="ARBA" id="ARBA00022448"/>
    </source>
</evidence>